<proteinExistence type="predicted"/>
<gene>
    <name evidence="1" type="ORF">IMZ08_11075</name>
</gene>
<protein>
    <submittedName>
        <fullName evidence="1">Uncharacterized protein</fullName>
    </submittedName>
</protein>
<dbReference type="RefSeq" id="WP_193536437.1">
    <property type="nucleotide sequence ID" value="NZ_JADCLJ010000020.1"/>
</dbReference>
<reference evidence="1 2" key="1">
    <citation type="submission" date="2020-10" db="EMBL/GenBank/DDBJ databases">
        <title>Bacillus sp. HD4P25, an endophyte from a halophyte.</title>
        <authorList>
            <person name="Sun J.-Q."/>
        </authorList>
    </citation>
    <scope>NUCLEOTIDE SEQUENCE [LARGE SCALE GENOMIC DNA]</scope>
    <source>
        <strain evidence="1 2">YIM 93174</strain>
    </source>
</reference>
<dbReference type="Proteomes" id="UP001516662">
    <property type="component" value="Unassembled WGS sequence"/>
</dbReference>
<accession>A0ABR9QJC6</accession>
<dbReference type="EMBL" id="JADCLJ010000020">
    <property type="protein sequence ID" value="MBE4908599.1"/>
    <property type="molecule type" value="Genomic_DNA"/>
</dbReference>
<evidence type="ECO:0000313" key="1">
    <source>
        <dbReference type="EMBL" id="MBE4908599.1"/>
    </source>
</evidence>
<organism evidence="1 2">
    <name type="scientific">Litchfieldia luteola</name>
    <dbReference type="NCBI Taxonomy" id="682179"/>
    <lineage>
        <taxon>Bacteria</taxon>
        <taxon>Bacillati</taxon>
        <taxon>Bacillota</taxon>
        <taxon>Bacilli</taxon>
        <taxon>Bacillales</taxon>
        <taxon>Bacillaceae</taxon>
        <taxon>Litchfieldia</taxon>
    </lineage>
</organism>
<keyword evidence="2" id="KW-1185">Reference proteome</keyword>
<name>A0ABR9QJC6_9BACI</name>
<evidence type="ECO:0000313" key="2">
    <source>
        <dbReference type="Proteomes" id="UP001516662"/>
    </source>
</evidence>
<sequence>MQKLNPRNFIYEATVSPSEHNNEFALELFDYSSNLECSGEPCKKISTFDELLLIIDELEDEKDVQPR</sequence>
<comment type="caution">
    <text evidence="1">The sequence shown here is derived from an EMBL/GenBank/DDBJ whole genome shotgun (WGS) entry which is preliminary data.</text>
</comment>